<dbReference type="InterPro" id="IPR010987">
    <property type="entry name" value="Glutathione-S-Trfase_C-like"/>
</dbReference>
<dbReference type="Gene3D" id="3.40.30.10">
    <property type="entry name" value="Glutaredoxin"/>
    <property type="match status" value="1"/>
</dbReference>
<dbReference type="PROSITE" id="PS50404">
    <property type="entry name" value="GST_NTER"/>
    <property type="match status" value="1"/>
</dbReference>
<dbReference type="InterPro" id="IPR050213">
    <property type="entry name" value="GST_superfamily"/>
</dbReference>
<dbReference type="GO" id="GO:0004364">
    <property type="term" value="F:glutathione transferase activity"/>
    <property type="evidence" value="ECO:0007669"/>
    <property type="project" value="UniProtKB-EC"/>
</dbReference>
<feature type="domain" description="GST N-terminal" evidence="6">
    <location>
        <begin position="3"/>
        <end position="243"/>
    </location>
</feature>
<evidence type="ECO:0000313" key="8">
    <source>
        <dbReference type="EMBL" id="CAD7608366.1"/>
    </source>
</evidence>
<keyword evidence="5" id="KW-1133">Transmembrane helix</keyword>
<dbReference type="InterPro" id="IPR036282">
    <property type="entry name" value="Glutathione-S-Trfase_C_sf"/>
</dbReference>
<proteinExistence type="inferred from homology"/>
<keyword evidence="2" id="KW-0808">Transferase</keyword>
<feature type="transmembrane region" description="Helical" evidence="5">
    <location>
        <begin position="107"/>
        <end position="125"/>
    </location>
</feature>
<accession>A0A7R9K803</accession>
<dbReference type="SFLD" id="SFLDS00019">
    <property type="entry name" value="Glutathione_Transferase_(cytos"/>
    <property type="match status" value="1"/>
</dbReference>
<evidence type="ECO:0000259" key="6">
    <source>
        <dbReference type="PROSITE" id="PS50404"/>
    </source>
</evidence>
<dbReference type="Pfam" id="PF14497">
    <property type="entry name" value="GST_C_3"/>
    <property type="match status" value="1"/>
</dbReference>
<comment type="similarity">
    <text evidence="3">Belongs to the GST superfamily. Sigma family.</text>
</comment>
<dbReference type="Gene3D" id="1.20.1050.130">
    <property type="match status" value="1"/>
</dbReference>
<protein>
    <recommendedName>
        <fullName evidence="1">glutathione transferase</fullName>
        <ecNumber evidence="1">2.5.1.18</ecNumber>
    </recommendedName>
</protein>
<dbReference type="Gene3D" id="1.20.1050.10">
    <property type="match status" value="1"/>
</dbReference>
<dbReference type="InterPro" id="IPR040079">
    <property type="entry name" value="Glutathione_S-Trfase"/>
</dbReference>
<dbReference type="SUPFAM" id="SSF47616">
    <property type="entry name" value="GST C-terminal domain-like"/>
    <property type="match status" value="1"/>
</dbReference>
<dbReference type="PANTHER" id="PTHR11571:SF224">
    <property type="entry name" value="HEMATOPOIETIC PROSTAGLANDIN D SYNTHASE"/>
    <property type="match status" value="1"/>
</dbReference>
<feature type="transmembrane region" description="Helical" evidence="5">
    <location>
        <begin position="76"/>
        <end position="100"/>
    </location>
</feature>
<sequence length="369" mass="40440">MAPSYKLRYFNSRGRAEHIRFIFAYAEVEYEDERISREKWPEIKKALVPVELGLLVALLPVELGLLVGLVPVELGLLVALLPVELGLLVALLPVELGLLVALVPVELVLLVALLPVELVLLVALLPVELGLLVALLPVELGLLVALLPVELGLLVALLPVELGLLVRLVTSGAWVACRLGTRGAWVACRLGTLASDESLNNTPPSPNEGLPFGVLPVLEVDGKVVGQSIAIARYLAKEFGLAGKDAWESLQCDMLVDTLSDLRQGKDCLTGGRYTHPVKKEEKKHILIKETIPYYLKKFENVLNENNGFFVGGAVTWTDLVFAVSLEGFEAIFGKEALDSYPTLKSFKERIFNLPNIRAWIQKRPATEH</sequence>
<comment type="catalytic activity">
    <reaction evidence="4">
        <text>RX + glutathione = an S-substituted glutathione + a halide anion + H(+)</text>
        <dbReference type="Rhea" id="RHEA:16437"/>
        <dbReference type="ChEBI" id="CHEBI:15378"/>
        <dbReference type="ChEBI" id="CHEBI:16042"/>
        <dbReference type="ChEBI" id="CHEBI:17792"/>
        <dbReference type="ChEBI" id="CHEBI:57925"/>
        <dbReference type="ChEBI" id="CHEBI:90779"/>
        <dbReference type="EC" id="2.5.1.18"/>
    </reaction>
</comment>
<dbReference type="CDD" id="cd03192">
    <property type="entry name" value="GST_C_Sigma_like"/>
    <property type="match status" value="1"/>
</dbReference>
<dbReference type="InterPro" id="IPR004046">
    <property type="entry name" value="GST_C"/>
</dbReference>
<feature type="transmembrane region" description="Helical" evidence="5">
    <location>
        <begin position="131"/>
        <end position="158"/>
    </location>
</feature>
<dbReference type="PANTHER" id="PTHR11571">
    <property type="entry name" value="GLUTATHIONE S-TRANSFERASE"/>
    <property type="match status" value="1"/>
</dbReference>
<gene>
    <name evidence="8" type="ORF">TGEB3V08_LOCUS10372</name>
</gene>
<evidence type="ECO:0000256" key="3">
    <source>
        <dbReference type="ARBA" id="ARBA00038317"/>
    </source>
</evidence>
<dbReference type="InterPro" id="IPR036249">
    <property type="entry name" value="Thioredoxin-like_sf"/>
</dbReference>
<feature type="transmembrane region" description="Helical" evidence="5">
    <location>
        <begin position="46"/>
        <end position="70"/>
    </location>
</feature>
<dbReference type="AlphaFoldDB" id="A0A7R9K803"/>
<evidence type="ECO:0000256" key="2">
    <source>
        <dbReference type="ARBA" id="ARBA00022679"/>
    </source>
</evidence>
<dbReference type="PROSITE" id="PS50405">
    <property type="entry name" value="GST_CTER"/>
    <property type="match status" value="1"/>
</dbReference>
<organism evidence="8">
    <name type="scientific">Timema genevievae</name>
    <name type="common">Walking stick</name>
    <dbReference type="NCBI Taxonomy" id="629358"/>
    <lineage>
        <taxon>Eukaryota</taxon>
        <taxon>Metazoa</taxon>
        <taxon>Ecdysozoa</taxon>
        <taxon>Arthropoda</taxon>
        <taxon>Hexapoda</taxon>
        <taxon>Insecta</taxon>
        <taxon>Pterygota</taxon>
        <taxon>Neoptera</taxon>
        <taxon>Polyneoptera</taxon>
        <taxon>Phasmatodea</taxon>
        <taxon>Timematodea</taxon>
        <taxon>Timematoidea</taxon>
        <taxon>Timematidae</taxon>
        <taxon>Timema</taxon>
    </lineage>
</organism>
<dbReference type="EC" id="2.5.1.18" evidence="1"/>
<evidence type="ECO:0000256" key="4">
    <source>
        <dbReference type="ARBA" id="ARBA00047960"/>
    </source>
</evidence>
<dbReference type="SUPFAM" id="SSF52833">
    <property type="entry name" value="Thioredoxin-like"/>
    <property type="match status" value="2"/>
</dbReference>
<dbReference type="GO" id="GO:0006749">
    <property type="term" value="P:glutathione metabolic process"/>
    <property type="evidence" value="ECO:0007669"/>
    <property type="project" value="TreeGrafter"/>
</dbReference>
<reference evidence="8" key="1">
    <citation type="submission" date="2020-11" db="EMBL/GenBank/DDBJ databases">
        <authorList>
            <person name="Tran Van P."/>
        </authorList>
    </citation>
    <scope>NUCLEOTIDE SEQUENCE</scope>
</reference>
<evidence type="ECO:0000256" key="1">
    <source>
        <dbReference type="ARBA" id="ARBA00012452"/>
    </source>
</evidence>
<keyword evidence="5" id="KW-0472">Membrane</keyword>
<dbReference type="CDD" id="cd03039">
    <property type="entry name" value="GST_N_Sigma_like"/>
    <property type="match status" value="1"/>
</dbReference>
<keyword evidence="5" id="KW-0812">Transmembrane</keyword>
<dbReference type="FunFam" id="1.20.1050.10:FF:000030">
    <property type="entry name" value="Glutathione S-transferase S1"/>
    <property type="match status" value="1"/>
</dbReference>
<feature type="domain" description="GST C-terminal" evidence="7">
    <location>
        <begin position="245"/>
        <end position="369"/>
    </location>
</feature>
<dbReference type="EMBL" id="OE845850">
    <property type="protein sequence ID" value="CAD7608366.1"/>
    <property type="molecule type" value="Genomic_DNA"/>
</dbReference>
<name>A0A7R9K803_TIMGE</name>
<dbReference type="Pfam" id="PF13409">
    <property type="entry name" value="GST_N_2"/>
    <property type="match status" value="1"/>
</dbReference>
<evidence type="ECO:0000256" key="5">
    <source>
        <dbReference type="SAM" id="Phobius"/>
    </source>
</evidence>
<dbReference type="InterPro" id="IPR004045">
    <property type="entry name" value="Glutathione_S-Trfase_N"/>
</dbReference>
<evidence type="ECO:0000259" key="7">
    <source>
        <dbReference type="PROSITE" id="PS50405"/>
    </source>
</evidence>